<sequence length="200" mass="22177">LLKEQTLKETTTSNMAETLDALMILVCVIALVILLAFVVYTWVKWHRQQTSSASNVPPPSSIEHSAGFRPVAHFQKGYLNEIGRESPNLSGSRTFLNEDVLKQKPYSENGSAQPEFQTKDVVYHVNAEHNPKELQSGDIVYHANGPYGSAKNIPAANAVDAGNVAIKYEEPSGKRRWSESATLSGDHEKVEVSHRKNTYL</sequence>
<protein>
    <submittedName>
        <fullName evidence="3">Uncharacterized protein</fullName>
    </submittedName>
</protein>
<feature type="region of interest" description="Disordered" evidence="1">
    <location>
        <begin position="171"/>
        <end position="200"/>
    </location>
</feature>
<name>A0ABN8PWG5_9CNID</name>
<feature type="non-terminal residue" evidence="3">
    <location>
        <position position="1"/>
    </location>
</feature>
<dbReference type="EMBL" id="CALNXK010000087">
    <property type="protein sequence ID" value="CAH3149642.1"/>
    <property type="molecule type" value="Genomic_DNA"/>
</dbReference>
<evidence type="ECO:0000313" key="4">
    <source>
        <dbReference type="Proteomes" id="UP001159405"/>
    </source>
</evidence>
<keyword evidence="2" id="KW-0812">Transmembrane</keyword>
<keyword evidence="2" id="KW-0472">Membrane</keyword>
<organism evidence="3 4">
    <name type="scientific">Porites lobata</name>
    <dbReference type="NCBI Taxonomy" id="104759"/>
    <lineage>
        <taxon>Eukaryota</taxon>
        <taxon>Metazoa</taxon>
        <taxon>Cnidaria</taxon>
        <taxon>Anthozoa</taxon>
        <taxon>Hexacorallia</taxon>
        <taxon>Scleractinia</taxon>
        <taxon>Fungiina</taxon>
        <taxon>Poritidae</taxon>
        <taxon>Porites</taxon>
    </lineage>
</organism>
<proteinExistence type="predicted"/>
<evidence type="ECO:0000313" key="3">
    <source>
        <dbReference type="EMBL" id="CAH3149642.1"/>
    </source>
</evidence>
<keyword evidence="4" id="KW-1185">Reference proteome</keyword>
<reference evidence="3 4" key="1">
    <citation type="submission" date="2022-05" db="EMBL/GenBank/DDBJ databases">
        <authorList>
            <consortium name="Genoscope - CEA"/>
            <person name="William W."/>
        </authorList>
    </citation>
    <scope>NUCLEOTIDE SEQUENCE [LARGE SCALE GENOMIC DNA]</scope>
</reference>
<accession>A0ABN8PWG5</accession>
<evidence type="ECO:0000256" key="1">
    <source>
        <dbReference type="SAM" id="MobiDB-lite"/>
    </source>
</evidence>
<evidence type="ECO:0000256" key="2">
    <source>
        <dbReference type="SAM" id="Phobius"/>
    </source>
</evidence>
<gene>
    <name evidence="3" type="ORF">PLOB_00047413</name>
</gene>
<dbReference type="Proteomes" id="UP001159405">
    <property type="component" value="Unassembled WGS sequence"/>
</dbReference>
<comment type="caution">
    <text evidence="3">The sequence shown here is derived from an EMBL/GenBank/DDBJ whole genome shotgun (WGS) entry which is preliminary data.</text>
</comment>
<feature type="compositionally biased region" description="Basic and acidic residues" evidence="1">
    <location>
        <begin position="185"/>
        <end position="194"/>
    </location>
</feature>
<feature type="transmembrane region" description="Helical" evidence="2">
    <location>
        <begin position="21"/>
        <end position="43"/>
    </location>
</feature>
<keyword evidence="2" id="KW-1133">Transmembrane helix</keyword>